<feature type="chain" id="PRO_5013987881" description="Hydrophobin" evidence="7">
    <location>
        <begin position="22"/>
        <end position="135"/>
    </location>
</feature>
<gene>
    <name evidence="8" type="ORF">WG66_4752</name>
</gene>
<keyword evidence="3 7" id="KW-0134">Cell wall</keyword>
<dbReference type="Pfam" id="PF01185">
    <property type="entry name" value="Hydrophobin"/>
    <property type="match status" value="1"/>
</dbReference>
<dbReference type="GO" id="GO:0009277">
    <property type="term" value="C:fungal-type cell wall"/>
    <property type="evidence" value="ECO:0007669"/>
    <property type="project" value="InterPro"/>
</dbReference>
<feature type="signal peptide" evidence="7">
    <location>
        <begin position="1"/>
        <end position="21"/>
    </location>
</feature>
<dbReference type="InterPro" id="IPR001338">
    <property type="entry name" value="Class_I_Hydrophobin"/>
</dbReference>
<evidence type="ECO:0000256" key="2">
    <source>
        <dbReference type="ARBA" id="ARBA00010446"/>
    </source>
</evidence>
<dbReference type="eggNOG" id="ENOG502ST8F">
    <property type="taxonomic scope" value="Eukaryota"/>
</dbReference>
<evidence type="ECO:0000313" key="8">
    <source>
        <dbReference type="EMBL" id="KTB42668.1"/>
    </source>
</evidence>
<comment type="similarity">
    <text evidence="2 7">Belongs to the fungal hydrophobin family.</text>
</comment>
<evidence type="ECO:0000256" key="6">
    <source>
        <dbReference type="ARBA" id="ARBA00093546"/>
    </source>
</evidence>
<name>A0A0W0G261_MONRR</name>
<keyword evidence="7" id="KW-0732">Signal</keyword>
<dbReference type="Proteomes" id="UP000054988">
    <property type="component" value="Unassembled WGS sequence"/>
</dbReference>
<evidence type="ECO:0000256" key="3">
    <source>
        <dbReference type="ARBA" id="ARBA00022512"/>
    </source>
</evidence>
<evidence type="ECO:0000256" key="7">
    <source>
        <dbReference type="RuleBase" id="RU365009"/>
    </source>
</evidence>
<evidence type="ECO:0000313" key="9">
    <source>
        <dbReference type="Proteomes" id="UP000054988"/>
    </source>
</evidence>
<comment type="subunit">
    <text evidence="6">Self-assembles to form functional amyloid fibrils called rodlets. Self-assembly into fibrillar rodlets occurs spontaneously at hydrophobic:hydrophilic interfaces and the rodlets further associate laterally to form amphipathic monolayers.</text>
</comment>
<dbReference type="AlphaFoldDB" id="A0A0W0G261"/>
<comment type="caution">
    <text evidence="8">The sequence shown here is derived from an EMBL/GenBank/DDBJ whole genome shotgun (WGS) entry which is preliminary data.</text>
</comment>
<dbReference type="CDD" id="cd23507">
    <property type="entry name" value="hydrophobin_I"/>
    <property type="match status" value="1"/>
</dbReference>
<organism evidence="8 9">
    <name type="scientific">Moniliophthora roreri</name>
    <name type="common">Frosty pod rot fungus</name>
    <name type="synonym">Monilia roreri</name>
    <dbReference type="NCBI Taxonomy" id="221103"/>
    <lineage>
        <taxon>Eukaryota</taxon>
        <taxon>Fungi</taxon>
        <taxon>Dikarya</taxon>
        <taxon>Basidiomycota</taxon>
        <taxon>Agaricomycotina</taxon>
        <taxon>Agaricomycetes</taxon>
        <taxon>Agaricomycetidae</taxon>
        <taxon>Agaricales</taxon>
        <taxon>Marasmiineae</taxon>
        <taxon>Marasmiaceae</taxon>
        <taxon>Moniliophthora</taxon>
    </lineage>
</organism>
<keyword evidence="4 7" id="KW-0964">Secreted</keyword>
<dbReference type="EMBL" id="LATX01001305">
    <property type="protein sequence ID" value="KTB42668.1"/>
    <property type="molecule type" value="Genomic_DNA"/>
</dbReference>
<dbReference type="GO" id="GO:0005199">
    <property type="term" value="F:structural constituent of cell wall"/>
    <property type="evidence" value="ECO:0007669"/>
    <property type="project" value="InterPro"/>
</dbReference>
<evidence type="ECO:0000256" key="4">
    <source>
        <dbReference type="ARBA" id="ARBA00022525"/>
    </source>
</evidence>
<keyword evidence="5 7" id="KW-1015">Disulfide bond</keyword>
<accession>A0A0W0G261</accession>
<proteinExistence type="inferred from homology"/>
<evidence type="ECO:0000256" key="5">
    <source>
        <dbReference type="ARBA" id="ARBA00023157"/>
    </source>
</evidence>
<sequence>MFSRVATILYALLALATLAAATRTPTTVTVDTCTTKTVTATAPACTVTQPASQCNTGPIQCCNSVESAKSDPVTKLLGLLNVVLSDLNIQVGLTCSPISILGGGGAGCVAQPVCCQNNEFNGVIAIGCVPVNINL</sequence>
<comment type="subcellular location">
    <subcellularLocation>
        <location evidence="1 7">Secreted</location>
        <location evidence="1 7">Cell wall</location>
    </subcellularLocation>
</comment>
<evidence type="ECO:0000256" key="1">
    <source>
        <dbReference type="ARBA" id="ARBA00004191"/>
    </source>
</evidence>
<protein>
    <recommendedName>
        <fullName evidence="7">Hydrophobin</fullName>
    </recommendedName>
</protein>
<reference evidence="8 9" key="1">
    <citation type="submission" date="2015-12" db="EMBL/GenBank/DDBJ databases">
        <title>Draft genome sequence of Moniliophthora roreri, the causal agent of frosty pod rot of cacao.</title>
        <authorList>
            <person name="Aime M.C."/>
            <person name="Diaz-Valderrama J.R."/>
            <person name="Kijpornyongpan T."/>
            <person name="Phillips-Mora W."/>
        </authorList>
    </citation>
    <scope>NUCLEOTIDE SEQUENCE [LARGE SCALE GENOMIC DNA]</scope>
    <source>
        <strain evidence="8 9">MCA 2952</strain>
    </source>
</reference>
<dbReference type="SMART" id="SM00075">
    <property type="entry name" value="HYDRO"/>
    <property type="match status" value="1"/>
</dbReference>